<dbReference type="GO" id="GO:0008137">
    <property type="term" value="F:NADH dehydrogenase (ubiquinone) activity"/>
    <property type="evidence" value="ECO:0007669"/>
    <property type="project" value="UniProtKB-EC"/>
</dbReference>
<keyword evidence="9" id="KW-0249">Electron transport</keyword>
<evidence type="ECO:0000259" key="19">
    <source>
        <dbReference type="Pfam" id="PF06455"/>
    </source>
</evidence>
<dbReference type="PRINTS" id="PR01434">
    <property type="entry name" value="NADHDHGNASE5"/>
</dbReference>
<evidence type="ECO:0000256" key="6">
    <source>
        <dbReference type="ARBA" id="ARBA00022692"/>
    </source>
</evidence>
<evidence type="ECO:0000256" key="11">
    <source>
        <dbReference type="ARBA" id="ARBA00023027"/>
    </source>
</evidence>
<comment type="similarity">
    <text evidence="16">Belongs to the complex I subunit 5 family.</text>
</comment>
<keyword evidence="12 16" id="KW-0830">Ubiquinone</keyword>
<dbReference type="PANTHER" id="PTHR42829">
    <property type="entry name" value="NADH-UBIQUINONE OXIDOREDUCTASE CHAIN 5"/>
    <property type="match status" value="1"/>
</dbReference>
<feature type="transmembrane region" description="Helical" evidence="16">
    <location>
        <begin position="86"/>
        <end position="107"/>
    </location>
</feature>
<evidence type="ECO:0000256" key="12">
    <source>
        <dbReference type="ARBA" id="ARBA00023075"/>
    </source>
</evidence>
<keyword evidence="7" id="KW-0999">Mitochondrion inner membrane</keyword>
<organism evidence="20">
    <name type="scientific">Leucosticte brandti</name>
    <dbReference type="NCBI Taxonomy" id="571888"/>
    <lineage>
        <taxon>Eukaryota</taxon>
        <taxon>Metazoa</taxon>
        <taxon>Chordata</taxon>
        <taxon>Craniata</taxon>
        <taxon>Vertebrata</taxon>
        <taxon>Euteleostomi</taxon>
        <taxon>Archelosauria</taxon>
        <taxon>Archosauria</taxon>
        <taxon>Dinosauria</taxon>
        <taxon>Saurischia</taxon>
        <taxon>Theropoda</taxon>
        <taxon>Coelurosauria</taxon>
        <taxon>Aves</taxon>
        <taxon>Neognathae</taxon>
        <taxon>Neoaves</taxon>
        <taxon>Telluraves</taxon>
        <taxon>Australaves</taxon>
        <taxon>Passeriformes</taxon>
        <taxon>Passeroidea</taxon>
        <taxon>Fringillidae</taxon>
        <taxon>Carduelinae</taxon>
        <taxon>Leucosticte</taxon>
    </lineage>
</organism>
<sequence length="605" mass="66486">MDQALILNTFMLLTLTTLFTPILLPLLFPNFKNTPNSITNTVKTSFLISLVPMTIHIYSGTESLTSLWEWKFIMNFKIPISLKMDFYSLTFFPIALFVSWSILQFATWYMASDPYITKFFTYLLFFLMAMLILIIANNLFVLFIGWEGVGIMSFLLISWWHGRAEANTAALQAVLYNRVGDVGLILCMAWLASAMNTWEIHQLSSPSQTPTLPLLGLILAATGKSAQFGLHPWLPAAMEGPTPVSALLHSSTMVVAGIFLLIRTHPLFSNNQTALTLCLCLGAISTLFAATCALTQNDIKKIIAFSTSSQLGLMMVTIGLNLPELAFLHISTHAFFKAMLFLCSGSIIHNLNGEQDIRKMGGLQKMMPTTTSCLTIGNLALMGTPFLAGFYSKDQIIESLNTSYLNTWALLLTLLATSFTAVYTIRMTVLVQTGFVRIPPMTPMNENNPAVTSPITRLALGSILAGFLITSFIIPTKTPTMTMPLSIKMTALMVTALGIALALEISKMSQTLILTKQTTLSNFSTSLGYFNHLTHRLSMSNFLSGGQNIASHLIDLSWFKTIGPEGLAHLQLMATKTATSLHSGLIKAYLGAFALSIIIILMSMH</sequence>
<evidence type="ECO:0000256" key="14">
    <source>
        <dbReference type="ARBA" id="ARBA00023136"/>
    </source>
</evidence>
<feature type="transmembrane region" description="Helical" evidence="16">
    <location>
        <begin position="408"/>
        <end position="435"/>
    </location>
</feature>
<comment type="catalytic activity">
    <reaction evidence="15 16">
        <text>a ubiquinone + NADH + 5 H(+)(in) = a ubiquinol + NAD(+) + 4 H(+)(out)</text>
        <dbReference type="Rhea" id="RHEA:29091"/>
        <dbReference type="Rhea" id="RHEA-COMP:9565"/>
        <dbReference type="Rhea" id="RHEA-COMP:9566"/>
        <dbReference type="ChEBI" id="CHEBI:15378"/>
        <dbReference type="ChEBI" id="CHEBI:16389"/>
        <dbReference type="ChEBI" id="CHEBI:17976"/>
        <dbReference type="ChEBI" id="CHEBI:57540"/>
        <dbReference type="ChEBI" id="CHEBI:57945"/>
        <dbReference type="EC" id="7.1.1.2"/>
    </reaction>
</comment>
<evidence type="ECO:0000259" key="17">
    <source>
        <dbReference type="Pfam" id="PF00361"/>
    </source>
</evidence>
<feature type="domain" description="NADH:quinone oxidoreductase/Mrp antiporter transmembrane" evidence="17">
    <location>
        <begin position="136"/>
        <end position="416"/>
    </location>
</feature>
<reference evidence="20" key="1">
    <citation type="journal article" date="2011" name="Curr. Biol.">
        <title>Multilocus resolution of phylogeny and timescale in the extant adaptive radiation of Hawaiian honeycreepers.</title>
        <authorList>
            <person name="Lerner H.R."/>
            <person name="Meyer M."/>
            <person name="James H.F."/>
            <person name="Hofreiter M."/>
            <person name="Fleischer R.C."/>
        </authorList>
    </citation>
    <scope>NUCLEOTIDE SEQUENCE</scope>
</reference>
<proteinExistence type="inferred from homology"/>
<evidence type="ECO:0000256" key="2">
    <source>
        <dbReference type="ARBA" id="ARBA00012944"/>
    </source>
</evidence>
<accession>A0A097PC72</accession>
<feature type="transmembrane region" description="Helical" evidence="16">
    <location>
        <begin position="585"/>
        <end position="604"/>
    </location>
</feature>
<evidence type="ECO:0000259" key="18">
    <source>
        <dbReference type="Pfam" id="PF00662"/>
    </source>
</evidence>
<evidence type="ECO:0000256" key="1">
    <source>
        <dbReference type="ARBA" id="ARBA00004448"/>
    </source>
</evidence>
<feature type="transmembrane region" description="Helical" evidence="16">
    <location>
        <begin position="242"/>
        <end position="262"/>
    </location>
</feature>
<feature type="transmembrane region" description="Helical" evidence="16">
    <location>
        <begin position="302"/>
        <end position="320"/>
    </location>
</feature>
<dbReference type="CTD" id="4540"/>
<dbReference type="InterPro" id="IPR018393">
    <property type="entry name" value="NADHpl_OxRdtase_5_subgr"/>
</dbReference>
<evidence type="ECO:0000256" key="9">
    <source>
        <dbReference type="ARBA" id="ARBA00022982"/>
    </source>
</evidence>
<reference evidence="20" key="2">
    <citation type="submission" date="2014-07" db="EMBL/GenBank/DDBJ databases">
        <authorList>
            <person name="Lerner H.R.L."/>
            <person name="Meyer M."/>
            <person name="James H.F."/>
            <person name="Hofreiter M."/>
            <person name="Fleischer R.C."/>
        </authorList>
    </citation>
    <scope>NUCLEOTIDE SEQUENCE</scope>
</reference>
<evidence type="ECO:0000256" key="16">
    <source>
        <dbReference type="RuleBase" id="RU003404"/>
    </source>
</evidence>
<dbReference type="GO" id="GO:0003954">
    <property type="term" value="F:NADH dehydrogenase activity"/>
    <property type="evidence" value="ECO:0007669"/>
    <property type="project" value="TreeGrafter"/>
</dbReference>
<protein>
    <recommendedName>
        <fullName evidence="3 16">NADH-ubiquinone oxidoreductase chain 5</fullName>
        <ecNumber evidence="2 16">7.1.1.2</ecNumber>
    </recommendedName>
</protein>
<dbReference type="Pfam" id="PF00662">
    <property type="entry name" value="Proton_antipo_N"/>
    <property type="match status" value="1"/>
</dbReference>
<comment type="subcellular location">
    <subcellularLocation>
        <location evidence="1">Mitochondrion inner membrane</location>
        <topology evidence="1">Multi-pass membrane protein</topology>
    </subcellularLocation>
</comment>
<feature type="transmembrane region" description="Helical" evidence="16">
    <location>
        <begin position="119"/>
        <end position="136"/>
    </location>
</feature>
<dbReference type="GO" id="GO:0042773">
    <property type="term" value="P:ATP synthesis coupled electron transport"/>
    <property type="evidence" value="ECO:0007669"/>
    <property type="project" value="InterPro"/>
</dbReference>
<feature type="transmembrane region" description="Helical" evidence="16">
    <location>
        <begin position="326"/>
        <end position="348"/>
    </location>
</feature>
<keyword evidence="10 16" id="KW-1133">Transmembrane helix</keyword>
<keyword evidence="8" id="KW-1278">Translocase</keyword>
<evidence type="ECO:0000256" key="15">
    <source>
        <dbReference type="ARBA" id="ARBA00049551"/>
    </source>
</evidence>
<dbReference type="EMBL" id="KM078775">
    <property type="protein sequence ID" value="AIU44977.1"/>
    <property type="molecule type" value="Genomic_DNA"/>
</dbReference>
<evidence type="ECO:0000256" key="4">
    <source>
        <dbReference type="ARBA" id="ARBA00022448"/>
    </source>
</evidence>
<feature type="transmembrane region" description="Helical" evidence="16">
    <location>
        <begin position="455"/>
        <end position="474"/>
    </location>
</feature>
<dbReference type="Pfam" id="PF06455">
    <property type="entry name" value="NADH5_C"/>
    <property type="match status" value="1"/>
</dbReference>
<dbReference type="GeneID" id="22162490"/>
<evidence type="ECO:0000256" key="10">
    <source>
        <dbReference type="ARBA" id="ARBA00022989"/>
    </source>
</evidence>
<evidence type="ECO:0000256" key="8">
    <source>
        <dbReference type="ARBA" id="ARBA00022967"/>
    </source>
</evidence>
<evidence type="ECO:0000256" key="7">
    <source>
        <dbReference type="ARBA" id="ARBA00022792"/>
    </source>
</evidence>
<dbReference type="InterPro" id="IPR001516">
    <property type="entry name" value="Proton_antipo_N"/>
</dbReference>
<dbReference type="EC" id="7.1.1.2" evidence="2 16"/>
<keyword evidence="14 16" id="KW-0472">Membrane</keyword>
<dbReference type="GO" id="GO:0005743">
    <property type="term" value="C:mitochondrial inner membrane"/>
    <property type="evidence" value="ECO:0007669"/>
    <property type="project" value="UniProtKB-SubCell"/>
</dbReference>
<evidence type="ECO:0000256" key="3">
    <source>
        <dbReference type="ARBA" id="ARBA00021096"/>
    </source>
</evidence>
<dbReference type="InterPro" id="IPR003945">
    <property type="entry name" value="NU5C-like"/>
</dbReference>
<comment type="function">
    <text evidence="16">Core subunit of the mitochondrial membrane respiratory chain NADH dehydrogenase (Complex I) which catalyzes electron transfer from NADH through the respiratory chain, using ubiquinone as an electron acceptor. Essential for the catalytic activity and assembly of complex I.</text>
</comment>
<feature type="transmembrane region" description="Helical" evidence="16">
    <location>
        <begin position="173"/>
        <end position="192"/>
    </location>
</feature>
<feature type="domain" description="NADH-Ubiquinone oxidoreductase (complex I) chain 5 N-terminal" evidence="18">
    <location>
        <begin position="70"/>
        <end position="120"/>
    </location>
</feature>
<keyword evidence="5" id="KW-0679">Respiratory chain</keyword>
<keyword evidence="4 16" id="KW-0813">Transport</keyword>
<feature type="transmembrane region" description="Helical" evidence="16">
    <location>
        <begin position="274"/>
        <end position="295"/>
    </location>
</feature>
<dbReference type="PANTHER" id="PTHR42829:SF2">
    <property type="entry name" value="NADH-UBIQUINONE OXIDOREDUCTASE CHAIN 5"/>
    <property type="match status" value="1"/>
</dbReference>
<dbReference type="NCBIfam" id="TIGR01974">
    <property type="entry name" value="NDH_I_L"/>
    <property type="match status" value="1"/>
</dbReference>
<keyword evidence="11 16" id="KW-0520">NAD</keyword>
<gene>
    <name evidence="20" type="primary">ND5</name>
</gene>
<dbReference type="InterPro" id="IPR001750">
    <property type="entry name" value="ND/Mrp_TM"/>
</dbReference>
<feature type="transmembrane region" description="Helical" evidence="16">
    <location>
        <begin position="142"/>
        <end position="161"/>
    </location>
</feature>
<keyword evidence="13 16" id="KW-0496">Mitochondrion</keyword>
<name>A0A097PC72_9FRIN</name>
<feature type="transmembrane region" description="Helical" evidence="16">
    <location>
        <begin position="6"/>
        <end position="28"/>
    </location>
</feature>
<dbReference type="InterPro" id="IPR010934">
    <property type="entry name" value="NADH_DH_su5_C"/>
</dbReference>
<dbReference type="GO" id="GO:0015990">
    <property type="term" value="P:electron transport coupled proton transport"/>
    <property type="evidence" value="ECO:0007669"/>
    <property type="project" value="TreeGrafter"/>
</dbReference>
<feature type="transmembrane region" description="Helical" evidence="16">
    <location>
        <begin position="486"/>
        <end position="506"/>
    </location>
</feature>
<keyword evidence="6 16" id="KW-0812">Transmembrane</keyword>
<feature type="transmembrane region" description="Helical" evidence="16">
    <location>
        <begin position="369"/>
        <end position="388"/>
    </location>
</feature>
<evidence type="ECO:0000313" key="20">
    <source>
        <dbReference type="EMBL" id="AIU44977.1"/>
    </source>
</evidence>
<evidence type="ECO:0000256" key="5">
    <source>
        <dbReference type="ARBA" id="ARBA00022660"/>
    </source>
</evidence>
<feature type="domain" description="NADH dehydrogenase subunit 5 C-terminal" evidence="19">
    <location>
        <begin position="423"/>
        <end position="604"/>
    </location>
</feature>
<dbReference type="AlphaFoldDB" id="A0A097PC72"/>
<geneLocation type="mitochondrion" evidence="20"/>
<feature type="transmembrane region" description="Helical" evidence="16">
    <location>
        <begin position="212"/>
        <end position="230"/>
    </location>
</feature>
<dbReference type="Pfam" id="PF00361">
    <property type="entry name" value="Proton_antipo_M"/>
    <property type="match status" value="1"/>
</dbReference>
<evidence type="ECO:0000256" key="13">
    <source>
        <dbReference type="ARBA" id="ARBA00023128"/>
    </source>
</evidence>
<dbReference type="RefSeq" id="YP_009107755.1">
    <property type="nucleotide sequence ID" value="NC_025604.1"/>
</dbReference>